<name>A0ABD1TP16_9LAMI</name>
<accession>A0ABD1TP16</accession>
<proteinExistence type="predicted"/>
<reference evidence="2" key="1">
    <citation type="submission" date="2024-07" db="EMBL/GenBank/DDBJ databases">
        <title>Two chromosome-level genome assemblies of Korean endemic species Abeliophyllum distichum and Forsythia ovata (Oleaceae).</title>
        <authorList>
            <person name="Jang H."/>
        </authorList>
    </citation>
    <scope>NUCLEOTIDE SEQUENCE [LARGE SCALE GENOMIC DNA]</scope>
</reference>
<dbReference type="PANTHER" id="PTHR47303">
    <property type="match status" value="1"/>
</dbReference>
<protein>
    <submittedName>
        <fullName evidence="1">Ankyrin repeat family protein</fullName>
    </submittedName>
</protein>
<gene>
    <name evidence="1" type="ORF">Fot_28161</name>
</gene>
<dbReference type="AlphaFoldDB" id="A0ABD1TP16"/>
<organism evidence="1 2">
    <name type="scientific">Forsythia ovata</name>
    <dbReference type="NCBI Taxonomy" id="205694"/>
    <lineage>
        <taxon>Eukaryota</taxon>
        <taxon>Viridiplantae</taxon>
        <taxon>Streptophyta</taxon>
        <taxon>Embryophyta</taxon>
        <taxon>Tracheophyta</taxon>
        <taxon>Spermatophyta</taxon>
        <taxon>Magnoliopsida</taxon>
        <taxon>eudicotyledons</taxon>
        <taxon>Gunneridae</taxon>
        <taxon>Pentapetalae</taxon>
        <taxon>asterids</taxon>
        <taxon>lamiids</taxon>
        <taxon>Lamiales</taxon>
        <taxon>Oleaceae</taxon>
        <taxon>Forsythieae</taxon>
        <taxon>Forsythia</taxon>
    </lineage>
</organism>
<dbReference type="SMART" id="SM00248">
    <property type="entry name" value="ANK"/>
    <property type="match status" value="3"/>
</dbReference>
<sequence length="163" mass="18088">MKAVEDAPIGLQQVYEALIHGKERVVDRFLRQYKTSAFTERLTESRETALMVAIKGGHEHIINKLVNLTPPELLALKDDSDYTALHLAALLENVKAAQLLVNKNHELLNIFNSGDILPIQLAAICGHREMTSYLFSVGMKDESHSNLLKDGAAALTAHREMTS</sequence>
<dbReference type="Proteomes" id="UP001604277">
    <property type="component" value="Unassembled WGS sequence"/>
</dbReference>
<evidence type="ECO:0000313" key="2">
    <source>
        <dbReference type="Proteomes" id="UP001604277"/>
    </source>
</evidence>
<keyword evidence="2" id="KW-1185">Reference proteome</keyword>
<dbReference type="Gene3D" id="1.25.40.20">
    <property type="entry name" value="Ankyrin repeat-containing domain"/>
    <property type="match status" value="1"/>
</dbReference>
<dbReference type="SUPFAM" id="SSF48403">
    <property type="entry name" value="Ankyrin repeat"/>
    <property type="match status" value="1"/>
</dbReference>
<dbReference type="InterPro" id="IPR036770">
    <property type="entry name" value="Ankyrin_rpt-contain_sf"/>
</dbReference>
<dbReference type="EMBL" id="JBFOLJ010000008">
    <property type="protein sequence ID" value="KAL2514190.1"/>
    <property type="molecule type" value="Genomic_DNA"/>
</dbReference>
<dbReference type="Pfam" id="PF12796">
    <property type="entry name" value="Ank_2"/>
    <property type="match status" value="1"/>
</dbReference>
<dbReference type="PANTHER" id="PTHR47303:SF1">
    <property type="entry name" value="NF-KAPPA-B INHIBITOR BETA"/>
    <property type="match status" value="1"/>
</dbReference>
<evidence type="ECO:0000313" key="1">
    <source>
        <dbReference type="EMBL" id="KAL2514190.1"/>
    </source>
</evidence>
<comment type="caution">
    <text evidence="1">The sequence shown here is derived from an EMBL/GenBank/DDBJ whole genome shotgun (WGS) entry which is preliminary data.</text>
</comment>
<dbReference type="InterPro" id="IPR002110">
    <property type="entry name" value="Ankyrin_rpt"/>
</dbReference>